<proteinExistence type="predicted"/>
<dbReference type="InParanoid" id="A0A0H2S1S5"/>
<reference evidence="6 7" key="1">
    <citation type="submission" date="2015-04" db="EMBL/GenBank/DDBJ databases">
        <title>Complete genome sequence of Schizopora paradoxa KUC8140, a cosmopolitan wood degrader in East Asia.</title>
        <authorList>
            <consortium name="DOE Joint Genome Institute"/>
            <person name="Min B."/>
            <person name="Park H."/>
            <person name="Jang Y."/>
            <person name="Kim J.-J."/>
            <person name="Kim K.H."/>
            <person name="Pangilinan J."/>
            <person name="Lipzen A."/>
            <person name="Riley R."/>
            <person name="Grigoriev I.V."/>
            <person name="Spatafora J.W."/>
            <person name="Choi I.-G."/>
        </authorList>
    </citation>
    <scope>NUCLEOTIDE SEQUENCE [LARGE SCALE GENOMIC DNA]</scope>
    <source>
        <strain evidence="6 7">KUC8140</strain>
    </source>
</reference>
<dbReference type="Gene3D" id="6.10.140.2220">
    <property type="match status" value="1"/>
</dbReference>
<dbReference type="EMBL" id="KQ085925">
    <property type="protein sequence ID" value="KLO15748.1"/>
    <property type="molecule type" value="Genomic_DNA"/>
</dbReference>
<evidence type="ECO:0000256" key="1">
    <source>
        <dbReference type="ARBA" id="ARBA00022723"/>
    </source>
</evidence>
<name>A0A0H2S1S5_9AGAM</name>
<keyword evidence="2 4" id="KW-0863">Zinc-finger</keyword>
<gene>
    <name evidence="6" type="ORF">SCHPADRAFT_888288</name>
</gene>
<dbReference type="InterPro" id="IPR002893">
    <property type="entry name" value="Znf_MYND"/>
</dbReference>
<evidence type="ECO:0000313" key="7">
    <source>
        <dbReference type="Proteomes" id="UP000053477"/>
    </source>
</evidence>
<keyword evidence="3" id="KW-0862">Zinc</keyword>
<accession>A0A0H2S1S5</accession>
<protein>
    <recommendedName>
        <fullName evidence="5">MYND-type domain-containing protein</fullName>
    </recommendedName>
</protein>
<dbReference type="Proteomes" id="UP000053477">
    <property type="component" value="Unassembled WGS sequence"/>
</dbReference>
<sequence length="636" mass="72264">MPANIPDPMRALEAALKRFDRDPMRSIAAAGGGDWDDLQAITKRLATQVYPFRIYEAATKMFQHVVRLQLANKDDSDPVECGISSVLGLISVHVSAEAKSPLEGERVRKLISDEGRDLADWFVRASNKILSDSVEPPTSVYTEFLCTFIRDNLIFIMHGKQMLREEDIFDIIIRLWVRAGTTKNKELEQSISVAISSAFGYDVFLTFGDRAHRVASQLRCTTETVIRVALHYLRREVKLIKTVLETPLPVLLDLEYAKVLGHIDFLFMLIPGVSGYSFSERNRSGEAYNNAFLEAGGLELVLDALGALLQQIHQDLDKDMPLHSQHLFFVSVLFGLLRNSLQLLSKASTITRVLDAGLVTVLVTVTPVFERLSPVGRCAIKQIILEMLLPWINFTSVLRYLKKFSPMRKLADTGILSNMMRTSALEEYWLRFSTQLHKRNSQIQRFVSARAKQIIKCENIDCEQRGPRESFQKCAGCEIRHYCSPKCQSTAWKEYDHKSYCIRAIELFKATHLPELVDLRYLSRVVFDDYHKRLIDGGMTLPPPGHGVLVDITQPLNPSAISRKQLVSFYKLKIETEDKEANYHLYLPFSCEAKGAIEGTERFNVYLRVKYSLGFQIHSFLVKADVKYGKAFPALL</sequence>
<evidence type="ECO:0000313" key="6">
    <source>
        <dbReference type="EMBL" id="KLO15748.1"/>
    </source>
</evidence>
<evidence type="ECO:0000256" key="3">
    <source>
        <dbReference type="ARBA" id="ARBA00022833"/>
    </source>
</evidence>
<evidence type="ECO:0000259" key="5">
    <source>
        <dbReference type="PROSITE" id="PS50865"/>
    </source>
</evidence>
<dbReference type="PROSITE" id="PS50865">
    <property type="entry name" value="ZF_MYND_2"/>
    <property type="match status" value="1"/>
</dbReference>
<dbReference type="AlphaFoldDB" id="A0A0H2S1S5"/>
<evidence type="ECO:0000256" key="2">
    <source>
        <dbReference type="ARBA" id="ARBA00022771"/>
    </source>
</evidence>
<dbReference type="GO" id="GO:0008270">
    <property type="term" value="F:zinc ion binding"/>
    <property type="evidence" value="ECO:0007669"/>
    <property type="project" value="UniProtKB-KW"/>
</dbReference>
<organism evidence="6 7">
    <name type="scientific">Schizopora paradoxa</name>
    <dbReference type="NCBI Taxonomy" id="27342"/>
    <lineage>
        <taxon>Eukaryota</taxon>
        <taxon>Fungi</taxon>
        <taxon>Dikarya</taxon>
        <taxon>Basidiomycota</taxon>
        <taxon>Agaricomycotina</taxon>
        <taxon>Agaricomycetes</taxon>
        <taxon>Hymenochaetales</taxon>
        <taxon>Schizoporaceae</taxon>
        <taxon>Schizopora</taxon>
    </lineage>
</organism>
<dbReference type="SUPFAM" id="SSF144232">
    <property type="entry name" value="HIT/MYND zinc finger-like"/>
    <property type="match status" value="1"/>
</dbReference>
<dbReference type="OrthoDB" id="2915092at2759"/>
<evidence type="ECO:0000256" key="4">
    <source>
        <dbReference type="PROSITE-ProRule" id="PRU00134"/>
    </source>
</evidence>
<feature type="domain" description="MYND-type" evidence="5">
    <location>
        <begin position="462"/>
        <end position="501"/>
    </location>
</feature>
<keyword evidence="7" id="KW-1185">Reference proteome</keyword>
<keyword evidence="1" id="KW-0479">Metal-binding</keyword>
<dbReference type="STRING" id="27342.A0A0H2S1S5"/>